<gene>
    <name evidence="1" type="ORF">A2717_03675</name>
</gene>
<protein>
    <submittedName>
        <fullName evidence="1">Uncharacterized protein</fullName>
    </submittedName>
</protein>
<proteinExistence type="predicted"/>
<name>A0A1F5N7T4_9BACT</name>
<comment type="caution">
    <text evidence="1">The sequence shown here is derived from an EMBL/GenBank/DDBJ whole genome shotgun (WGS) entry which is preliminary data.</text>
</comment>
<dbReference type="AlphaFoldDB" id="A0A1F5N7T4"/>
<evidence type="ECO:0000313" key="1">
    <source>
        <dbReference type="EMBL" id="OGE73705.1"/>
    </source>
</evidence>
<dbReference type="STRING" id="1817821.A2717_03675"/>
<evidence type="ECO:0000313" key="2">
    <source>
        <dbReference type="Proteomes" id="UP000177610"/>
    </source>
</evidence>
<reference evidence="1 2" key="1">
    <citation type="journal article" date="2016" name="Nat. Commun.">
        <title>Thousands of microbial genomes shed light on interconnected biogeochemical processes in an aquifer system.</title>
        <authorList>
            <person name="Anantharaman K."/>
            <person name="Brown C.T."/>
            <person name="Hug L.A."/>
            <person name="Sharon I."/>
            <person name="Castelle C.J."/>
            <person name="Probst A.J."/>
            <person name="Thomas B.C."/>
            <person name="Singh A."/>
            <person name="Wilkins M.J."/>
            <person name="Karaoz U."/>
            <person name="Brodie E.L."/>
            <person name="Williams K.H."/>
            <person name="Hubbard S.S."/>
            <person name="Banfield J.F."/>
        </authorList>
    </citation>
    <scope>NUCLEOTIDE SEQUENCE [LARGE SCALE GENOMIC DNA]</scope>
</reference>
<dbReference type="Proteomes" id="UP000177610">
    <property type="component" value="Unassembled WGS sequence"/>
</dbReference>
<dbReference type="EMBL" id="MFEH01000005">
    <property type="protein sequence ID" value="OGE73705.1"/>
    <property type="molecule type" value="Genomic_DNA"/>
</dbReference>
<accession>A0A1F5N7T4</accession>
<organism evidence="1 2">
    <name type="scientific">Candidatus Doudnabacteria bacterium RIFCSPHIGHO2_01_FULL_41_86</name>
    <dbReference type="NCBI Taxonomy" id="1817821"/>
    <lineage>
        <taxon>Bacteria</taxon>
        <taxon>Candidatus Doudnaibacteriota</taxon>
    </lineage>
</organism>
<sequence length="68" mass="8293">MSIQWRIRRKRVRGRARHKRLLERARRKEIKNKKVDLKDAQHGPALRLSDAELDRINYGSLQRRAAWY</sequence>